<reference evidence="1 2" key="1">
    <citation type="submission" date="2021-08" db="EMBL/GenBank/DDBJ databases">
        <title>Devosia salina sp. nov., isolated from the South China Sea sediment.</title>
        <authorList>
            <person name="Zhou Z."/>
        </authorList>
    </citation>
    <scope>NUCLEOTIDE SEQUENCE [LARGE SCALE GENOMIC DNA]</scope>
    <source>
        <strain evidence="1 2">SCS-3</strain>
    </source>
</reference>
<sequence length="69" mass="7445">MVRQDDLILEGVTATDVASLRALADGATLPPRQAIAPLHAKGWVEVIGDDAIITLTGRTLLDRQQARLR</sequence>
<accession>A0ABX8WGU5</accession>
<name>A0ABX8WGU5_9HYPH</name>
<protein>
    <submittedName>
        <fullName evidence="1">Uncharacterized protein</fullName>
    </submittedName>
</protein>
<organism evidence="1 2">
    <name type="scientific">Devosia salina</name>
    <dbReference type="NCBI Taxonomy" id="2860336"/>
    <lineage>
        <taxon>Bacteria</taxon>
        <taxon>Pseudomonadati</taxon>
        <taxon>Pseudomonadota</taxon>
        <taxon>Alphaproteobacteria</taxon>
        <taxon>Hyphomicrobiales</taxon>
        <taxon>Devosiaceae</taxon>
        <taxon>Devosia</taxon>
    </lineage>
</organism>
<dbReference type="Proteomes" id="UP000825799">
    <property type="component" value="Chromosome"/>
</dbReference>
<evidence type="ECO:0000313" key="2">
    <source>
        <dbReference type="Proteomes" id="UP000825799"/>
    </source>
</evidence>
<keyword evidence="2" id="KW-1185">Reference proteome</keyword>
<dbReference type="RefSeq" id="WP_220304711.1">
    <property type="nucleotide sequence ID" value="NZ_CP080590.1"/>
</dbReference>
<gene>
    <name evidence="1" type="ORF">K1X15_16640</name>
</gene>
<evidence type="ECO:0000313" key="1">
    <source>
        <dbReference type="EMBL" id="QYO76221.1"/>
    </source>
</evidence>
<dbReference type="EMBL" id="CP080590">
    <property type="protein sequence ID" value="QYO76221.1"/>
    <property type="molecule type" value="Genomic_DNA"/>
</dbReference>
<proteinExistence type="predicted"/>